<keyword evidence="1" id="KW-1133">Transmembrane helix</keyword>
<dbReference type="AlphaFoldDB" id="A0A1T4W1W8"/>
<organism evidence="2 3">
    <name type="scientific">Eubacterium uniforme</name>
    <dbReference type="NCBI Taxonomy" id="39495"/>
    <lineage>
        <taxon>Bacteria</taxon>
        <taxon>Bacillati</taxon>
        <taxon>Bacillota</taxon>
        <taxon>Clostridia</taxon>
        <taxon>Eubacteriales</taxon>
        <taxon>Eubacteriaceae</taxon>
        <taxon>Eubacterium</taxon>
    </lineage>
</organism>
<protein>
    <submittedName>
        <fullName evidence="2">Uncharacterized protein</fullName>
    </submittedName>
</protein>
<name>A0A1T4W1W8_9FIRM</name>
<evidence type="ECO:0000313" key="2">
    <source>
        <dbReference type="EMBL" id="SKA71055.1"/>
    </source>
</evidence>
<keyword evidence="3" id="KW-1185">Reference proteome</keyword>
<gene>
    <name evidence="2" type="ORF">SAMN02745111_02147</name>
</gene>
<proteinExistence type="predicted"/>
<keyword evidence="1" id="KW-0472">Membrane</keyword>
<evidence type="ECO:0000256" key="1">
    <source>
        <dbReference type="SAM" id="Phobius"/>
    </source>
</evidence>
<dbReference type="EMBL" id="FUXZ01000015">
    <property type="protein sequence ID" value="SKA71055.1"/>
    <property type="molecule type" value="Genomic_DNA"/>
</dbReference>
<dbReference type="RefSeq" id="WP_078766975.1">
    <property type="nucleotide sequence ID" value="NZ_FUXZ01000015.1"/>
</dbReference>
<keyword evidence="1" id="KW-0812">Transmembrane</keyword>
<reference evidence="2 3" key="1">
    <citation type="submission" date="2017-02" db="EMBL/GenBank/DDBJ databases">
        <authorList>
            <person name="Peterson S.W."/>
        </authorList>
    </citation>
    <scope>NUCLEOTIDE SEQUENCE [LARGE SCALE GENOMIC DNA]</scope>
    <source>
        <strain evidence="2 3">ATCC 35992</strain>
    </source>
</reference>
<sequence>MSAFYEYFKNIDGKTAFLAGLVSTLADQTLCEILPKYWAVEADIFEANKDNLVSSIKERMRKYDSEVSGLIDNLQFEIVESMVDFEQMTHSLFDSYKCNHSDKESECIKYFLGGSRLQIGDIKAIYRLKEPLSDECERCFSHFYTYVVFDIFFIQYSNYIVMVVFGSDE</sequence>
<dbReference type="STRING" id="39495.SAMN02745111_02147"/>
<evidence type="ECO:0000313" key="3">
    <source>
        <dbReference type="Proteomes" id="UP000190814"/>
    </source>
</evidence>
<dbReference type="Proteomes" id="UP000190814">
    <property type="component" value="Unassembled WGS sequence"/>
</dbReference>
<accession>A0A1T4W1W8</accession>
<dbReference type="OrthoDB" id="2082440at2"/>
<feature type="transmembrane region" description="Helical" evidence="1">
    <location>
        <begin position="143"/>
        <end position="165"/>
    </location>
</feature>